<evidence type="ECO:0000313" key="2">
    <source>
        <dbReference type="Proteomes" id="UP000027601"/>
    </source>
</evidence>
<dbReference type="Proteomes" id="UP000027601">
    <property type="component" value="Unassembled WGS sequence"/>
</dbReference>
<dbReference type="InterPro" id="IPR010697">
    <property type="entry name" value="YspA"/>
</dbReference>
<accession>A0A069D2S6</accession>
<dbReference type="Pfam" id="PF06908">
    <property type="entry name" value="YpsA"/>
    <property type="match status" value="1"/>
</dbReference>
<protein>
    <submittedName>
        <fullName evidence="1">Uncharacterized protein</fullName>
    </submittedName>
</protein>
<dbReference type="AlphaFoldDB" id="A0A069D2S6"/>
<dbReference type="Gene3D" id="3.40.50.450">
    <property type="match status" value="1"/>
</dbReference>
<evidence type="ECO:0000313" key="1">
    <source>
        <dbReference type="EMBL" id="GAK36610.1"/>
    </source>
</evidence>
<sequence>MKLYAIIPFVGQEDRFNHRDKVRYKQLCEAVDERHVIWSREYSRISYLKRNDFMVDNCCEVIAYSNGDGSGTLYTIDRATKNNINVLNLYDELAEYFAIDCDVKRFLQEHTRVPDMKYGREGVIFSGNNQPFPVNFEQINTVESKRGRLIFTLKNDTVIGKSLFSEDCWIRSFGGEPLTNSSKWFSALKKLLGRQ</sequence>
<reference evidence="1 2" key="1">
    <citation type="journal article" date="2015" name="Microbes Environ.">
        <title>Distribution and evolution of nitrogen fixation genes in the phylum bacteroidetes.</title>
        <authorList>
            <person name="Inoue J."/>
            <person name="Oshima K."/>
            <person name="Suda W."/>
            <person name="Sakamoto M."/>
            <person name="Iino T."/>
            <person name="Noda S."/>
            <person name="Hongoh Y."/>
            <person name="Hattori M."/>
            <person name="Ohkuma M."/>
        </authorList>
    </citation>
    <scope>NUCLEOTIDE SEQUENCE [LARGE SCALE GENOMIC DNA]</scope>
    <source>
        <strain evidence="1 2">JCM 15093</strain>
    </source>
</reference>
<name>A0A069D2S6_9BACE</name>
<dbReference type="EMBL" id="BAJS01000008">
    <property type="protein sequence ID" value="GAK36610.1"/>
    <property type="molecule type" value="Genomic_DNA"/>
</dbReference>
<dbReference type="STRING" id="1121097.GCA_000428125_02038"/>
<gene>
    <name evidence="1" type="ORF">JCM15093_1785</name>
</gene>
<keyword evidence="2" id="KW-1185">Reference proteome</keyword>
<proteinExistence type="predicted"/>
<dbReference type="RefSeq" id="WP_074434165.1">
    <property type="nucleotide sequence ID" value="NZ_ATZI01000007.1"/>
</dbReference>
<comment type="caution">
    <text evidence="1">The sequence shown here is derived from an EMBL/GenBank/DDBJ whole genome shotgun (WGS) entry which is preliminary data.</text>
</comment>
<dbReference type="eggNOG" id="COG4474">
    <property type="taxonomic scope" value="Bacteria"/>
</dbReference>
<organism evidence="1 2">
    <name type="scientific">Bacteroides graminisolvens DSM 19988 = JCM 15093</name>
    <dbReference type="NCBI Taxonomy" id="1121097"/>
    <lineage>
        <taxon>Bacteria</taxon>
        <taxon>Pseudomonadati</taxon>
        <taxon>Bacteroidota</taxon>
        <taxon>Bacteroidia</taxon>
        <taxon>Bacteroidales</taxon>
        <taxon>Bacteroidaceae</taxon>
        <taxon>Bacteroides</taxon>
    </lineage>
</organism>
<dbReference type="SUPFAM" id="SSF102405">
    <property type="entry name" value="MCP/YpsA-like"/>
    <property type="match status" value="1"/>
</dbReference>